<reference evidence="3" key="1">
    <citation type="submission" date="2016-10" db="EMBL/GenBank/DDBJ databases">
        <authorList>
            <person name="Varghese N."/>
            <person name="Submissions S."/>
        </authorList>
    </citation>
    <scope>NUCLEOTIDE SEQUENCE [LARGE SCALE GENOMIC DNA]</scope>
    <source>
        <strain evidence="3">Nm44</strain>
    </source>
</reference>
<proteinExistence type="predicted"/>
<dbReference type="Proteomes" id="UP000183287">
    <property type="component" value="Unassembled WGS sequence"/>
</dbReference>
<organism evidence="2 3">
    <name type="scientific">Nitrosomonas communis</name>
    <dbReference type="NCBI Taxonomy" id="44574"/>
    <lineage>
        <taxon>Bacteria</taxon>
        <taxon>Pseudomonadati</taxon>
        <taxon>Pseudomonadota</taxon>
        <taxon>Betaproteobacteria</taxon>
        <taxon>Nitrosomonadales</taxon>
        <taxon>Nitrosomonadaceae</taxon>
        <taxon>Nitrosomonas</taxon>
    </lineage>
</organism>
<gene>
    <name evidence="2" type="ORF">SAMN05421863_100325</name>
</gene>
<feature type="transmembrane region" description="Helical" evidence="1">
    <location>
        <begin position="230"/>
        <end position="248"/>
    </location>
</feature>
<dbReference type="OrthoDB" id="980055at2"/>
<keyword evidence="3" id="KW-1185">Reference proteome</keyword>
<evidence type="ECO:0000256" key="1">
    <source>
        <dbReference type="SAM" id="Phobius"/>
    </source>
</evidence>
<keyword evidence="1" id="KW-1133">Transmembrane helix</keyword>
<protein>
    <submittedName>
        <fullName evidence="2">Predicted metal-binding membrane protein</fullName>
    </submittedName>
</protein>
<evidence type="ECO:0000313" key="2">
    <source>
        <dbReference type="EMBL" id="SFL71381.1"/>
    </source>
</evidence>
<feature type="transmembrane region" description="Helical" evidence="1">
    <location>
        <begin position="57"/>
        <end position="79"/>
    </location>
</feature>
<feature type="transmembrane region" description="Helical" evidence="1">
    <location>
        <begin position="7"/>
        <end position="28"/>
    </location>
</feature>
<dbReference type="RefSeq" id="WP_074903158.1">
    <property type="nucleotide sequence ID" value="NZ_FOUB01000003.1"/>
</dbReference>
<dbReference type="EMBL" id="FOUB01000003">
    <property type="protein sequence ID" value="SFL71381.1"/>
    <property type="molecule type" value="Genomic_DNA"/>
</dbReference>
<dbReference type="InterPro" id="IPR018688">
    <property type="entry name" value="PpoB2-like"/>
</dbReference>
<keyword evidence="1" id="KW-0472">Membrane</keyword>
<keyword evidence="1" id="KW-0812">Transmembrane</keyword>
<accession>A0A1I4JYG5</accession>
<sequence length="251" mass="28311">MPNTQSVILLCLSAVVIVAWAYLFYQYWQMTSLPMSDMWMPPADISSWQLIDFGWVYSMWAVMMAAMMLPSAIPMFLVFSRICKQRYQTSYYLNILFVLAYLVVWFVFSMVLTGLQWQMHGLHFLSPMMNNQNEHLAAAIFIGAGIYQFTPWKSGFLQSCRSPMGFLLTEWREGAQGAFYVGLKHGSVCVGCCWAQMLIMFAVGVMNLPGMALITLLVTAEKIVPGKSQLICRIGGVLLIAWGSWLVGAQS</sequence>
<name>A0A1I4JYG5_9PROT</name>
<dbReference type="AlphaFoldDB" id="A0A1I4JYG5"/>
<feature type="transmembrane region" description="Helical" evidence="1">
    <location>
        <begin position="194"/>
        <end position="218"/>
    </location>
</feature>
<evidence type="ECO:0000313" key="3">
    <source>
        <dbReference type="Proteomes" id="UP000183287"/>
    </source>
</evidence>
<dbReference type="Pfam" id="PF09948">
    <property type="entry name" value="PpoB2"/>
    <property type="match status" value="1"/>
</dbReference>
<feature type="transmembrane region" description="Helical" evidence="1">
    <location>
        <begin position="91"/>
        <end position="117"/>
    </location>
</feature>